<accession>A0A9P9KJI2</accession>
<dbReference type="AlphaFoldDB" id="A0A9P9KJI2"/>
<reference evidence="1" key="1">
    <citation type="journal article" date="2021" name="Nat. Commun.">
        <title>Genetic determinants of endophytism in the Arabidopsis root mycobiome.</title>
        <authorList>
            <person name="Mesny F."/>
            <person name="Miyauchi S."/>
            <person name="Thiergart T."/>
            <person name="Pickel B."/>
            <person name="Atanasova L."/>
            <person name="Karlsson M."/>
            <person name="Huettel B."/>
            <person name="Barry K.W."/>
            <person name="Haridas S."/>
            <person name="Chen C."/>
            <person name="Bauer D."/>
            <person name="Andreopoulos W."/>
            <person name="Pangilinan J."/>
            <person name="LaButti K."/>
            <person name="Riley R."/>
            <person name="Lipzen A."/>
            <person name="Clum A."/>
            <person name="Drula E."/>
            <person name="Henrissat B."/>
            <person name="Kohler A."/>
            <person name="Grigoriev I.V."/>
            <person name="Martin F.M."/>
            <person name="Hacquard S."/>
        </authorList>
    </citation>
    <scope>NUCLEOTIDE SEQUENCE</scope>
    <source>
        <strain evidence="1">FSSC 5 MPI-SDFR-AT-0091</strain>
    </source>
</reference>
<name>A0A9P9KJI2_FUSSL</name>
<dbReference type="Proteomes" id="UP000736672">
    <property type="component" value="Unassembled WGS sequence"/>
</dbReference>
<dbReference type="EMBL" id="JAGTJS010000007">
    <property type="protein sequence ID" value="KAH7263998.1"/>
    <property type="molecule type" value="Genomic_DNA"/>
</dbReference>
<sequence>MLREGMRRQGPSSSRPMEVRVSFRQTTMAADCTCVCGRPSHTKYTILTPSPKRDAEVANSKVSSGAAKAEQEAHGPCYSHLAASTAIPSPLTASPFFGQVAP</sequence>
<proteinExistence type="predicted"/>
<comment type="caution">
    <text evidence="1">The sequence shown here is derived from an EMBL/GenBank/DDBJ whole genome shotgun (WGS) entry which is preliminary data.</text>
</comment>
<gene>
    <name evidence="1" type="ORF">B0J15DRAFT_489711</name>
</gene>
<organism evidence="1 2">
    <name type="scientific">Fusarium solani</name>
    <name type="common">Filamentous fungus</name>
    <dbReference type="NCBI Taxonomy" id="169388"/>
    <lineage>
        <taxon>Eukaryota</taxon>
        <taxon>Fungi</taxon>
        <taxon>Dikarya</taxon>
        <taxon>Ascomycota</taxon>
        <taxon>Pezizomycotina</taxon>
        <taxon>Sordariomycetes</taxon>
        <taxon>Hypocreomycetidae</taxon>
        <taxon>Hypocreales</taxon>
        <taxon>Nectriaceae</taxon>
        <taxon>Fusarium</taxon>
        <taxon>Fusarium solani species complex</taxon>
    </lineage>
</organism>
<protein>
    <submittedName>
        <fullName evidence="1">Uncharacterized protein</fullName>
    </submittedName>
</protein>
<keyword evidence="2" id="KW-1185">Reference proteome</keyword>
<evidence type="ECO:0000313" key="1">
    <source>
        <dbReference type="EMBL" id="KAH7263998.1"/>
    </source>
</evidence>
<evidence type="ECO:0000313" key="2">
    <source>
        <dbReference type="Proteomes" id="UP000736672"/>
    </source>
</evidence>